<accession>A0A558AL12</accession>
<organism evidence="1 2">
    <name type="scientific">Amycolatopsis acidiphila</name>
    <dbReference type="NCBI Taxonomy" id="715473"/>
    <lineage>
        <taxon>Bacteria</taxon>
        <taxon>Bacillati</taxon>
        <taxon>Actinomycetota</taxon>
        <taxon>Actinomycetes</taxon>
        <taxon>Pseudonocardiales</taxon>
        <taxon>Pseudonocardiaceae</taxon>
        <taxon>Amycolatopsis</taxon>
    </lineage>
</organism>
<proteinExistence type="predicted"/>
<dbReference type="InterPro" id="IPR038282">
    <property type="entry name" value="DUF2267_sf"/>
</dbReference>
<dbReference type="Gene3D" id="1.10.490.110">
    <property type="entry name" value="Uncharacterized conserved protein DUF2267"/>
    <property type="match status" value="1"/>
</dbReference>
<evidence type="ECO:0000313" key="2">
    <source>
        <dbReference type="Proteomes" id="UP000318578"/>
    </source>
</evidence>
<dbReference type="RefSeq" id="WP_144633611.1">
    <property type="nucleotide sequence ID" value="NZ_BNAX01000020.1"/>
</dbReference>
<dbReference type="EMBL" id="VJZA01000004">
    <property type="protein sequence ID" value="TVT24952.1"/>
    <property type="molecule type" value="Genomic_DNA"/>
</dbReference>
<dbReference type="InterPro" id="IPR018727">
    <property type="entry name" value="DUF2267"/>
</dbReference>
<comment type="caution">
    <text evidence="1">The sequence shown here is derived from an EMBL/GenBank/DDBJ whole genome shotgun (WGS) entry which is preliminary data.</text>
</comment>
<gene>
    <name evidence="1" type="ORF">FNH06_03755</name>
</gene>
<evidence type="ECO:0000313" key="1">
    <source>
        <dbReference type="EMBL" id="TVT24952.1"/>
    </source>
</evidence>
<dbReference type="Pfam" id="PF10025">
    <property type="entry name" value="DUF2267"/>
    <property type="match status" value="1"/>
</dbReference>
<dbReference type="AlphaFoldDB" id="A0A558AL12"/>
<protein>
    <submittedName>
        <fullName evidence="1">DUF2267 domain-containing protein</fullName>
    </submittedName>
</protein>
<name>A0A558AL12_9PSEU</name>
<sequence>MDQDQFLTRVAERAGISWPDAEAVTRATLATLAQRITGGEARDLAAQLPVELQTPLLGEDEPAEAFSLVEFVRRVASRAGVSRAVANTGVVAVMTTLREAVSPGEFDDVISQLPSEFHGLTSGSRS</sequence>
<reference evidence="1 2" key="1">
    <citation type="submission" date="2019-07" db="EMBL/GenBank/DDBJ databases">
        <title>New species of Amycolatopsis and Streptomyces.</title>
        <authorList>
            <person name="Duangmal K."/>
            <person name="Teo W.F.A."/>
            <person name="Lipun K."/>
        </authorList>
    </citation>
    <scope>NUCLEOTIDE SEQUENCE [LARGE SCALE GENOMIC DNA]</scope>
    <source>
        <strain evidence="1 2">JCM 30562</strain>
    </source>
</reference>
<keyword evidence="2" id="KW-1185">Reference proteome</keyword>
<dbReference type="Proteomes" id="UP000318578">
    <property type="component" value="Unassembled WGS sequence"/>
</dbReference>
<dbReference type="OrthoDB" id="952780at2"/>